<proteinExistence type="predicted"/>
<evidence type="ECO:0000256" key="2">
    <source>
        <dbReference type="ARBA" id="ARBA00017589"/>
    </source>
</evidence>
<feature type="region of interest" description="Disordered" evidence="5">
    <location>
        <begin position="339"/>
        <end position="365"/>
    </location>
</feature>
<dbReference type="GO" id="GO:0006271">
    <property type="term" value="P:DNA strand elongation involved in DNA replication"/>
    <property type="evidence" value="ECO:0007669"/>
    <property type="project" value="TreeGrafter"/>
</dbReference>
<dbReference type="InterPro" id="IPR019038">
    <property type="entry name" value="POLD3"/>
</dbReference>
<evidence type="ECO:0000256" key="5">
    <source>
        <dbReference type="SAM" id="MobiDB-lite"/>
    </source>
</evidence>
<dbReference type="GO" id="GO:0003887">
    <property type="term" value="F:DNA-directed DNA polymerase activity"/>
    <property type="evidence" value="ECO:0007669"/>
    <property type="project" value="TreeGrafter"/>
</dbReference>
<feature type="compositionally biased region" description="Polar residues" evidence="5">
    <location>
        <begin position="220"/>
        <end position="229"/>
    </location>
</feature>
<feature type="compositionally biased region" description="Basic and acidic residues" evidence="5">
    <location>
        <begin position="159"/>
        <end position="171"/>
    </location>
</feature>
<dbReference type="GO" id="GO:0006297">
    <property type="term" value="P:nucleotide-excision repair, DNA gap filling"/>
    <property type="evidence" value="ECO:0007669"/>
    <property type="project" value="TreeGrafter"/>
</dbReference>
<comment type="caution">
    <text evidence="6">The sequence shown here is derived from an EMBL/GenBank/DDBJ whole genome shotgun (WGS) entry which is preliminary data.</text>
</comment>
<sequence>MDRTLMNMIVDEGLVVTAVTLSRKKNITTSEANRAMTDFYKDHRDSNIWATYIVSGFCEKFGLPVRSSIVCREEDLENIKKQFLSVSSVTLFSLQAVKVEELPSILARDRLEDLKFFRTDAERTVILSKVVQHCAEELSVKLQSDRSDVVVAMKHMFDDEKSSPAKDEVKNPHKQQVAARELKKANPEDGKEHHNDLITQKKVKIDPEDVPTKRILNGKKNISNKTTVVSPPRTRKLNKEIFDDGDSSPEKSCEVPESSAAKPAQESDIKVEASTEGHKKLASDPDQEPPRKKKLIKTVETYKDEDGFLVTKEVTHMVESDEPEEEHSKPLRPANTIKATQAHHPRKKPAAAGTQKISAFFTKKA</sequence>
<dbReference type="Pfam" id="PF09507">
    <property type="entry name" value="CDC27"/>
    <property type="match status" value="2"/>
</dbReference>
<dbReference type="AlphaFoldDB" id="A0AA36MFA8"/>
<dbReference type="InterPro" id="IPR041913">
    <property type="entry name" value="POLD3_sf"/>
</dbReference>
<feature type="region of interest" description="Disordered" evidence="5">
    <location>
        <begin position="159"/>
        <end position="294"/>
    </location>
</feature>
<name>A0AA36MFA8_CYLNA</name>
<feature type="compositionally biased region" description="Basic and acidic residues" evidence="5">
    <location>
        <begin position="180"/>
        <end position="196"/>
    </location>
</feature>
<gene>
    <name evidence="6" type="ORF">CYNAS_LOCUS22474</name>
</gene>
<reference evidence="6" key="1">
    <citation type="submission" date="2023-07" db="EMBL/GenBank/DDBJ databases">
        <authorList>
            <consortium name="CYATHOMIX"/>
        </authorList>
    </citation>
    <scope>NUCLEOTIDE SEQUENCE</scope>
    <source>
        <strain evidence="6">N/A</strain>
    </source>
</reference>
<evidence type="ECO:0000256" key="3">
    <source>
        <dbReference type="ARBA" id="ARBA00022705"/>
    </source>
</evidence>
<evidence type="ECO:0000256" key="4">
    <source>
        <dbReference type="ARBA" id="ARBA00023242"/>
    </source>
</evidence>
<evidence type="ECO:0000256" key="1">
    <source>
        <dbReference type="ARBA" id="ARBA00004123"/>
    </source>
</evidence>
<dbReference type="PANTHER" id="PTHR17598">
    <property type="entry name" value="DNA POLYMERASE DELTA SUBUNIT 3"/>
    <property type="match status" value="1"/>
</dbReference>
<evidence type="ECO:0000313" key="7">
    <source>
        <dbReference type="Proteomes" id="UP001176961"/>
    </source>
</evidence>
<feature type="compositionally biased region" description="Basic and acidic residues" evidence="5">
    <location>
        <begin position="203"/>
        <end position="212"/>
    </location>
</feature>
<comment type="subcellular location">
    <subcellularLocation>
        <location evidence="1">Nucleus</location>
    </subcellularLocation>
</comment>
<dbReference type="GO" id="GO:1904161">
    <property type="term" value="P:DNA synthesis involved in UV-damage excision repair"/>
    <property type="evidence" value="ECO:0007669"/>
    <property type="project" value="TreeGrafter"/>
</dbReference>
<dbReference type="PANTHER" id="PTHR17598:SF13">
    <property type="entry name" value="DNA POLYMERASE DELTA SUBUNIT 3"/>
    <property type="match status" value="1"/>
</dbReference>
<dbReference type="GO" id="GO:0043625">
    <property type="term" value="C:delta DNA polymerase complex"/>
    <property type="evidence" value="ECO:0007669"/>
    <property type="project" value="InterPro"/>
</dbReference>
<feature type="compositionally biased region" description="Basic and acidic residues" evidence="5">
    <location>
        <begin position="265"/>
        <end position="283"/>
    </location>
</feature>
<accession>A0AA36MFA8</accession>
<protein>
    <recommendedName>
        <fullName evidence="2">DNA polymerase delta subunit 3</fullName>
    </recommendedName>
</protein>
<keyword evidence="3" id="KW-0235">DNA replication</keyword>
<evidence type="ECO:0000313" key="6">
    <source>
        <dbReference type="EMBL" id="CAJ0610491.1"/>
    </source>
</evidence>
<dbReference type="Gene3D" id="3.90.1030.20">
    <property type="entry name" value="DNA polymerase delta, p66 (Cdc27) subunit, wHTH domain"/>
    <property type="match status" value="1"/>
</dbReference>
<feature type="compositionally biased region" description="Basic and acidic residues" evidence="5">
    <location>
        <begin position="237"/>
        <end position="254"/>
    </location>
</feature>
<dbReference type="Proteomes" id="UP001176961">
    <property type="component" value="Unassembled WGS sequence"/>
</dbReference>
<organism evidence="6 7">
    <name type="scientific">Cylicocyclus nassatus</name>
    <name type="common">Nematode worm</name>
    <dbReference type="NCBI Taxonomy" id="53992"/>
    <lineage>
        <taxon>Eukaryota</taxon>
        <taxon>Metazoa</taxon>
        <taxon>Ecdysozoa</taxon>
        <taxon>Nematoda</taxon>
        <taxon>Chromadorea</taxon>
        <taxon>Rhabditida</taxon>
        <taxon>Rhabditina</taxon>
        <taxon>Rhabditomorpha</taxon>
        <taxon>Strongyloidea</taxon>
        <taxon>Strongylidae</taxon>
        <taxon>Cylicocyclus</taxon>
    </lineage>
</organism>
<keyword evidence="7" id="KW-1185">Reference proteome</keyword>
<dbReference type="EMBL" id="CATQJL010000326">
    <property type="protein sequence ID" value="CAJ0610491.1"/>
    <property type="molecule type" value="Genomic_DNA"/>
</dbReference>
<keyword evidence="4" id="KW-0539">Nucleus</keyword>